<comment type="caution">
    <text evidence="1">The sequence shown here is derived from an EMBL/GenBank/DDBJ whole genome shotgun (WGS) entry which is preliminary data.</text>
</comment>
<dbReference type="Proteomes" id="UP001576780">
    <property type="component" value="Unassembled WGS sequence"/>
</dbReference>
<dbReference type="EMBL" id="JBHFNT010000035">
    <property type="protein sequence ID" value="MFB2833476.1"/>
    <property type="molecule type" value="Genomic_DNA"/>
</dbReference>
<name>A0ABV4WFC2_9CYAN</name>
<proteinExistence type="predicted"/>
<reference evidence="1 2" key="1">
    <citation type="submission" date="2024-09" db="EMBL/GenBank/DDBJ databases">
        <title>Floridaenema gen nov. (Aerosakkonemataceae, Aerosakkonematales ord. nov., Cyanobacteria) from benthic tropical and subtropical fresh waters, with the description of four new species.</title>
        <authorList>
            <person name="Moretto J.A."/>
            <person name="Berthold D.E."/>
            <person name="Lefler F.W."/>
            <person name="Huang I.-S."/>
            <person name="Laughinghouse H. IV."/>
        </authorList>
    </citation>
    <scope>NUCLEOTIDE SEQUENCE [LARGE SCALE GENOMIC DNA]</scope>
    <source>
        <strain evidence="1 2">BLCC-F167</strain>
    </source>
</reference>
<organism evidence="1 2">
    <name type="scientific">Floridaenema evergladense BLCC-F167</name>
    <dbReference type="NCBI Taxonomy" id="3153639"/>
    <lineage>
        <taxon>Bacteria</taxon>
        <taxon>Bacillati</taxon>
        <taxon>Cyanobacteriota</taxon>
        <taxon>Cyanophyceae</taxon>
        <taxon>Oscillatoriophycideae</taxon>
        <taxon>Aerosakkonematales</taxon>
        <taxon>Aerosakkonemataceae</taxon>
        <taxon>Floridanema</taxon>
        <taxon>Floridanema evergladense</taxon>
    </lineage>
</organism>
<protein>
    <submittedName>
        <fullName evidence="1">Uncharacterized protein</fullName>
    </submittedName>
</protein>
<accession>A0ABV4WFC2</accession>
<dbReference type="RefSeq" id="WP_413275933.1">
    <property type="nucleotide sequence ID" value="NZ_JBHFNT010000035.1"/>
</dbReference>
<gene>
    <name evidence="1" type="ORF">ACE1CA_02985</name>
</gene>
<evidence type="ECO:0000313" key="2">
    <source>
        <dbReference type="Proteomes" id="UP001576780"/>
    </source>
</evidence>
<evidence type="ECO:0000313" key="1">
    <source>
        <dbReference type="EMBL" id="MFB2833476.1"/>
    </source>
</evidence>
<sequence length="70" mass="7908">MYCNAITDNPRTNLFCDGQQLSICYPRFLTASVPVTRCDRPDRDREPFLIKGESQRDGLPNFINGGNAID</sequence>
<keyword evidence="2" id="KW-1185">Reference proteome</keyword>